<protein>
    <submittedName>
        <fullName evidence="10">Type VII secretion integral membrane protein EccD</fullName>
    </submittedName>
</protein>
<keyword evidence="4 8" id="KW-0812">Transmembrane</keyword>
<feature type="transmembrane region" description="Helical" evidence="8">
    <location>
        <begin position="440"/>
        <end position="457"/>
    </location>
</feature>
<dbReference type="Pfam" id="PF19053">
    <property type="entry name" value="EccD"/>
    <property type="match status" value="1"/>
</dbReference>
<name>A0A5C5RMK8_9ACTN</name>
<evidence type="ECO:0000256" key="7">
    <source>
        <dbReference type="SAM" id="MobiDB-lite"/>
    </source>
</evidence>
<comment type="caution">
    <text evidence="10">The sequence shown here is derived from an EMBL/GenBank/DDBJ whole genome shotgun (WGS) entry which is preliminary data.</text>
</comment>
<feature type="transmembrane region" description="Helical" evidence="8">
    <location>
        <begin position="530"/>
        <end position="547"/>
    </location>
</feature>
<feature type="transmembrane region" description="Helical" evidence="8">
    <location>
        <begin position="469"/>
        <end position="490"/>
    </location>
</feature>
<evidence type="ECO:0000313" key="10">
    <source>
        <dbReference type="EMBL" id="TWS23431.1"/>
    </source>
</evidence>
<evidence type="ECO:0000256" key="5">
    <source>
        <dbReference type="ARBA" id="ARBA00022989"/>
    </source>
</evidence>
<evidence type="ECO:0000259" key="9">
    <source>
        <dbReference type="Pfam" id="PF19053"/>
    </source>
</evidence>
<dbReference type="GO" id="GO:0005886">
    <property type="term" value="C:plasma membrane"/>
    <property type="evidence" value="ECO:0007669"/>
    <property type="project" value="UniProtKB-SubCell"/>
</dbReference>
<feature type="transmembrane region" description="Helical" evidence="8">
    <location>
        <begin position="410"/>
        <end position="434"/>
    </location>
</feature>
<dbReference type="EMBL" id="VIGV01000004">
    <property type="protein sequence ID" value="TWS23431.1"/>
    <property type="molecule type" value="Genomic_DNA"/>
</dbReference>
<dbReference type="Proteomes" id="UP000319792">
    <property type="component" value="Unassembled WGS sequence"/>
</dbReference>
<evidence type="ECO:0000256" key="3">
    <source>
        <dbReference type="ARBA" id="ARBA00022475"/>
    </source>
</evidence>
<evidence type="ECO:0000256" key="8">
    <source>
        <dbReference type="SAM" id="Phobius"/>
    </source>
</evidence>
<feature type="transmembrane region" description="Helical" evidence="8">
    <location>
        <begin position="282"/>
        <end position="300"/>
    </location>
</feature>
<evidence type="ECO:0000256" key="6">
    <source>
        <dbReference type="ARBA" id="ARBA00023136"/>
    </source>
</evidence>
<comment type="subcellular location">
    <subcellularLocation>
        <location evidence="1">Cell membrane</location>
        <topology evidence="1">Multi-pass membrane protein</topology>
    </subcellularLocation>
</comment>
<feature type="compositionally biased region" description="Basic residues" evidence="7">
    <location>
        <begin position="1"/>
        <end position="18"/>
    </location>
</feature>
<feature type="transmembrane region" description="Helical" evidence="8">
    <location>
        <begin position="336"/>
        <end position="357"/>
    </location>
</feature>
<keyword evidence="3" id="KW-1003">Cell membrane</keyword>
<feature type="domain" description="EccD-like transmembrane" evidence="9">
    <location>
        <begin position="194"/>
        <end position="556"/>
    </location>
</feature>
<dbReference type="InterPro" id="IPR024962">
    <property type="entry name" value="YukD-like"/>
</dbReference>
<evidence type="ECO:0000256" key="2">
    <source>
        <dbReference type="ARBA" id="ARBA00006162"/>
    </source>
</evidence>
<organism evidence="10 11">
    <name type="scientific">Tsukamurella sputi</name>
    <dbReference type="NCBI Taxonomy" id="2591848"/>
    <lineage>
        <taxon>Bacteria</taxon>
        <taxon>Bacillati</taxon>
        <taxon>Actinomycetota</taxon>
        <taxon>Actinomycetes</taxon>
        <taxon>Mycobacteriales</taxon>
        <taxon>Tsukamurellaceae</taxon>
        <taxon>Tsukamurella</taxon>
    </lineage>
</organism>
<comment type="similarity">
    <text evidence="2">Belongs to the EccD/Snm4 family.</text>
</comment>
<gene>
    <name evidence="10" type="primary">eccD</name>
    <name evidence="10" type="ORF">FK268_14170</name>
</gene>
<keyword evidence="6 8" id="KW-0472">Membrane</keyword>
<evidence type="ECO:0000256" key="1">
    <source>
        <dbReference type="ARBA" id="ARBA00004651"/>
    </source>
</evidence>
<dbReference type="AlphaFoldDB" id="A0A5C5RMK8"/>
<dbReference type="InterPro" id="IPR044049">
    <property type="entry name" value="EccD_transm"/>
</dbReference>
<feature type="transmembrane region" description="Helical" evidence="8">
    <location>
        <begin position="496"/>
        <end position="518"/>
    </location>
</feature>
<feature type="transmembrane region" description="Helical" evidence="8">
    <location>
        <begin position="255"/>
        <end position="276"/>
    </location>
</feature>
<dbReference type="NCBIfam" id="TIGR03920">
    <property type="entry name" value="T7SS_EccD"/>
    <property type="match status" value="1"/>
</dbReference>
<reference evidence="10 11" key="1">
    <citation type="submission" date="2019-08" db="EMBL/GenBank/DDBJ databases">
        <title>Tsukamurella conjunctivitidis sp. nov., Tsukamurella assacharolytica sp. nov. and Tsukamurella sputae sp. nov. isolated from patients with conjunctivitis, bacteraemia (lymphoma) and respiratory infection (sputum) in Hong Kong.</title>
        <authorList>
            <person name="Fok K.M.N."/>
            <person name="Fong J.Y.H."/>
        </authorList>
    </citation>
    <scope>NUCLEOTIDE SEQUENCE [LARGE SCALE GENOMIC DNA]</scope>
    <source>
        <strain evidence="10 11">HKU70</strain>
    </source>
</reference>
<dbReference type="Gene3D" id="3.10.20.90">
    <property type="entry name" value="Phosphatidylinositol 3-kinase Catalytic Subunit, Chain A, domain 1"/>
    <property type="match status" value="1"/>
</dbReference>
<proteinExistence type="inferred from homology"/>
<feature type="transmembrane region" description="Helical" evidence="8">
    <location>
        <begin position="312"/>
        <end position="330"/>
    </location>
</feature>
<keyword evidence="11" id="KW-1185">Reference proteome</keyword>
<sequence>MRHAPTRRRGTTVHRHGGGGHGFGELRGNGNRSPRWCVQSVSGPFTGTGEGMRGGVVTDTLGETSTEVARLSRVSVLCGGSQVDVSLPLITPTEVLIPELVRLFGDRIGGSAESAWSRPWRLAPVGGEPLPGPRTPADAGITDGALLVLFVADAPPPPPVFDDVFDRTAADLVVGRRWDERAASTVGLVVLGLVTLATAAVSLRLGLALRSADGARPAVDHVFAQLWCAAATFALLTGSVLSARRAAAPGPLPTVLAVCAAVLAGVTGALVVPLGADGRYGPAHALLATAMSAITALVAIRFTGRGTVVHTSVLTAAALAGPALFTALWLPGRRAAIAATVAIAAYLVLVFAARIAAVAARLPLPHVPAAGERIDPIDDDPPPTVAGIGAVASGLDDESPEREAPHRSDLAQLICTGITVGAAAAGTVATLAVGAASRGIPGHQLAFALVMALAFCLRGRTHAEPLQAGATVLGGAVIAIGTATSLAWGYGSWPVVGLVGLALIGALALACGTVAPTIVFSPVQRRLAELGEYLTIAAAGPLLGWVWDVYSTVRNL</sequence>
<accession>A0A5C5RMK8</accession>
<dbReference type="Pfam" id="PF08817">
    <property type="entry name" value="YukD"/>
    <property type="match status" value="1"/>
</dbReference>
<evidence type="ECO:0000256" key="4">
    <source>
        <dbReference type="ARBA" id="ARBA00022692"/>
    </source>
</evidence>
<evidence type="ECO:0000313" key="11">
    <source>
        <dbReference type="Proteomes" id="UP000319792"/>
    </source>
</evidence>
<feature type="region of interest" description="Disordered" evidence="7">
    <location>
        <begin position="1"/>
        <end position="35"/>
    </location>
</feature>
<keyword evidence="5 8" id="KW-1133">Transmembrane helix</keyword>
<feature type="transmembrane region" description="Helical" evidence="8">
    <location>
        <begin position="223"/>
        <end position="243"/>
    </location>
</feature>
<feature type="transmembrane region" description="Helical" evidence="8">
    <location>
        <begin position="182"/>
        <end position="203"/>
    </location>
</feature>
<dbReference type="InterPro" id="IPR006707">
    <property type="entry name" value="T7SS_EccD"/>
</dbReference>